<dbReference type="Ensembl" id="ENSECAT00000074378.2">
    <property type="protein sequence ID" value="ENSECAP00000046705.2"/>
    <property type="gene ID" value="ENSECAG00000023138.4"/>
</dbReference>
<evidence type="ECO:0000256" key="5">
    <source>
        <dbReference type="ARBA" id="ARBA00022692"/>
    </source>
</evidence>
<dbReference type="InterPro" id="IPR017850">
    <property type="entry name" value="Alkaline_phosphatase_core_sf"/>
</dbReference>
<dbReference type="ExpressionAtlas" id="A0A5F5PE80">
    <property type="expression patterns" value="baseline"/>
</dbReference>
<dbReference type="SUPFAM" id="SSF53649">
    <property type="entry name" value="Alkaline phosphatase-like"/>
    <property type="match status" value="1"/>
</dbReference>
<evidence type="ECO:0000256" key="6">
    <source>
        <dbReference type="ARBA" id="ARBA00022723"/>
    </source>
</evidence>
<dbReference type="InParanoid" id="A0A5F5PE80"/>
<dbReference type="FunFam" id="3.40.720.10:FF:000048">
    <property type="entry name" value="ectonucleotide pyrophosphatase/phosphodiesterase family member 7"/>
    <property type="match status" value="1"/>
</dbReference>
<keyword evidence="23" id="KW-1185">Reference proteome</keyword>
<evidence type="ECO:0000256" key="3">
    <source>
        <dbReference type="ARBA" id="ARBA00012369"/>
    </source>
</evidence>
<keyword evidence="7 21" id="KW-0732">Signal</keyword>
<evidence type="ECO:0000256" key="8">
    <source>
        <dbReference type="ARBA" id="ARBA00022801"/>
    </source>
</evidence>
<dbReference type="FunCoup" id="A0A5F5PE80">
    <property type="interactions" value="9"/>
</dbReference>
<evidence type="ECO:0000256" key="7">
    <source>
        <dbReference type="ARBA" id="ARBA00022729"/>
    </source>
</evidence>
<evidence type="ECO:0000256" key="11">
    <source>
        <dbReference type="ARBA" id="ARBA00023098"/>
    </source>
</evidence>
<evidence type="ECO:0000256" key="1">
    <source>
        <dbReference type="ARBA" id="ARBA00001947"/>
    </source>
</evidence>
<dbReference type="PaxDb" id="9796-ENSECAP00000046705"/>
<evidence type="ECO:0000313" key="23">
    <source>
        <dbReference type="Proteomes" id="UP000002281"/>
    </source>
</evidence>
<dbReference type="OrthoDB" id="415411at2759"/>
<evidence type="ECO:0000256" key="9">
    <source>
        <dbReference type="ARBA" id="ARBA00022833"/>
    </source>
</evidence>
<comment type="subcellular location">
    <subcellularLocation>
        <location evidence="2">Cell membrane</location>
        <topology evidence="2">Single-pass type I membrane protein</topology>
    </subcellularLocation>
</comment>
<evidence type="ECO:0000256" key="21">
    <source>
        <dbReference type="SAM" id="SignalP"/>
    </source>
</evidence>
<organism evidence="22 23">
    <name type="scientific">Equus caballus</name>
    <name type="common">Horse</name>
    <dbReference type="NCBI Taxonomy" id="9796"/>
    <lineage>
        <taxon>Eukaryota</taxon>
        <taxon>Metazoa</taxon>
        <taxon>Chordata</taxon>
        <taxon>Craniata</taxon>
        <taxon>Vertebrata</taxon>
        <taxon>Euteleostomi</taxon>
        <taxon>Mammalia</taxon>
        <taxon>Eutheria</taxon>
        <taxon>Laurasiatheria</taxon>
        <taxon>Perissodactyla</taxon>
        <taxon>Equidae</taxon>
        <taxon>Equus</taxon>
    </lineage>
</organism>
<keyword evidence="6" id="KW-0479">Metal-binding</keyword>
<dbReference type="AlphaFoldDB" id="A0A5F5PE80"/>
<evidence type="ECO:0000256" key="15">
    <source>
        <dbReference type="ARBA" id="ARBA00048209"/>
    </source>
</evidence>
<keyword evidence="5" id="KW-0812">Transmembrane</keyword>
<dbReference type="RefSeq" id="XP_023507650.1">
    <property type="nucleotide sequence ID" value="XM_023651882.2"/>
</dbReference>
<keyword evidence="8" id="KW-0378">Hydrolase</keyword>
<reference evidence="22" key="3">
    <citation type="submission" date="2025-09" db="UniProtKB">
        <authorList>
            <consortium name="Ensembl"/>
        </authorList>
    </citation>
    <scope>IDENTIFICATION</scope>
    <source>
        <strain evidence="22">Thoroughbred</strain>
    </source>
</reference>
<keyword evidence="11" id="KW-0443">Lipid metabolism</keyword>
<dbReference type="CTD" id="339221"/>
<keyword evidence="10" id="KW-1133">Transmembrane helix</keyword>
<dbReference type="GO" id="GO:0005886">
    <property type="term" value="C:plasma membrane"/>
    <property type="evidence" value="ECO:0007669"/>
    <property type="project" value="UniProtKB-SubCell"/>
</dbReference>
<protein>
    <recommendedName>
        <fullName evidence="18">Ectonucleotide pyrophosphatase/phosphodiesterase family member 7</fullName>
        <ecNumber evidence="3">3.1.4.12</ecNumber>
    </recommendedName>
    <alternativeName>
        <fullName evidence="20">Alkaline sphingomyelin phosphodiesterase</fullName>
    </alternativeName>
    <alternativeName>
        <fullName evidence="19">Intestinal alkaline sphingomyelinase</fullName>
    </alternativeName>
</protein>
<evidence type="ECO:0000256" key="13">
    <source>
        <dbReference type="ARBA" id="ARBA00023180"/>
    </source>
</evidence>
<dbReference type="GO" id="GO:0046872">
    <property type="term" value="F:metal ion binding"/>
    <property type="evidence" value="ECO:0007669"/>
    <property type="project" value="UniProtKB-KW"/>
</dbReference>
<evidence type="ECO:0000256" key="4">
    <source>
        <dbReference type="ARBA" id="ARBA00022475"/>
    </source>
</evidence>
<keyword evidence="13" id="KW-0325">Glycoprotein</keyword>
<evidence type="ECO:0000256" key="18">
    <source>
        <dbReference type="ARBA" id="ARBA00074882"/>
    </source>
</evidence>
<dbReference type="GO" id="GO:0004767">
    <property type="term" value="F:sphingomyelin phosphodiesterase activity"/>
    <property type="evidence" value="ECO:0007669"/>
    <property type="project" value="UniProtKB-EC"/>
</dbReference>
<comment type="catalytic activity">
    <reaction evidence="16">
        <text>1-O-octadecyl-2-acetyl-sn-glycero-3-phosphocholine + H2O = 1-O-octadecyl-2-acetyl-sn-glycerol + phosphocholine + H(+)</text>
        <dbReference type="Rhea" id="RHEA:63384"/>
        <dbReference type="ChEBI" id="CHEBI:15377"/>
        <dbReference type="ChEBI" id="CHEBI:15378"/>
        <dbReference type="ChEBI" id="CHEBI:52450"/>
        <dbReference type="ChEBI" id="CHEBI:147296"/>
        <dbReference type="ChEBI" id="CHEBI:295975"/>
    </reaction>
    <physiologicalReaction direction="left-to-right" evidence="16">
        <dbReference type="Rhea" id="RHEA:63385"/>
    </physiologicalReaction>
</comment>
<dbReference type="KEGG" id="ecb:100057000"/>
<keyword evidence="4" id="KW-1003">Cell membrane</keyword>
<evidence type="ECO:0000313" key="22">
    <source>
        <dbReference type="Ensembl" id="ENSECAP00000046705.2"/>
    </source>
</evidence>
<dbReference type="STRING" id="9796.ENSECAP00000046705"/>
<feature type="chain" id="PRO_5040198382" description="Ectonucleotide pyrophosphatase/phosphodiesterase family member 7" evidence="21">
    <location>
        <begin position="22"/>
        <end position="442"/>
    </location>
</feature>
<evidence type="ECO:0000256" key="17">
    <source>
        <dbReference type="ARBA" id="ARBA00052171"/>
    </source>
</evidence>
<dbReference type="PANTHER" id="PTHR10151:SF63">
    <property type="entry name" value="ECTONUCLEOTIDE PYROPHOSPHATASE_PHOSPHODIESTERASE FAMILY MEMBER 7"/>
    <property type="match status" value="1"/>
</dbReference>
<dbReference type="GeneID" id="100057000"/>
<sequence>MRRSAILLIVALATLLAPGAGAPVRGQGPRNRLLLVSFDGFRWDYDQDVHTPNLDAMARQGVKARYMTPAFVTLTSPCHFTLVTGKYIENHGVVHNMYYNTSSKVKLPYHTTLGIQRWWDNGSVPIWITAQRQGLKTGSFFYPGGNVTYQGMAVTLSRKEGVLHNYKDEEEWRANIDTVMTWFTEEGLHLVTLYFGEPDSTGHKYGPESQERKEMVMQVDRTVGYLRDSIRDSGLEHSLNLIVTSDHGMTAVRRAADDLVELHKFPNFTFKDVEFELLDYGPNGMLLPKEGVLEKVYEALKDAHPRLHVYKKESFPKSLRYANNRRVTPLLMYSDPGYVIHGRVNVQFNNGEHGFDNEVMDMKTIFRAVGPDFKSGLEVEPFESVHVYELMCQLLGIVPEANDGLLSTLLPTLRSGSAFLPSSRPPLVMGLLVAAILLAKVA</sequence>
<evidence type="ECO:0000256" key="19">
    <source>
        <dbReference type="ARBA" id="ARBA00078976"/>
    </source>
</evidence>
<dbReference type="Bgee" id="ENSECAG00000023138">
    <property type="expression patterns" value="Expressed in liver and 7 other cell types or tissues"/>
</dbReference>
<evidence type="ECO:0000256" key="20">
    <source>
        <dbReference type="ARBA" id="ARBA00083099"/>
    </source>
</evidence>
<dbReference type="Pfam" id="PF01663">
    <property type="entry name" value="Phosphodiest"/>
    <property type="match status" value="1"/>
</dbReference>
<dbReference type="EC" id="3.1.4.12" evidence="3"/>
<dbReference type="CDD" id="cd16018">
    <property type="entry name" value="Enpp"/>
    <property type="match status" value="1"/>
</dbReference>
<accession>A0A5F5PE80</accession>
<dbReference type="Gene3D" id="3.30.1360.180">
    <property type="match status" value="1"/>
</dbReference>
<comment type="catalytic activity">
    <reaction evidence="17">
        <text>a 1-O-alkyl-2-acetyl-sn-glycero-3-phosphocholine + H2O = a 1-O-alkyl-2-acetyl-sn-glycerol + phosphocholine + H(+)</text>
        <dbReference type="Rhea" id="RHEA:63380"/>
        <dbReference type="ChEBI" id="CHEBI:15377"/>
        <dbReference type="ChEBI" id="CHEBI:15378"/>
        <dbReference type="ChEBI" id="CHEBI:16291"/>
        <dbReference type="ChEBI" id="CHEBI:36707"/>
        <dbReference type="ChEBI" id="CHEBI:295975"/>
    </reaction>
    <physiologicalReaction direction="left-to-right" evidence="17">
        <dbReference type="Rhea" id="RHEA:63381"/>
    </physiologicalReaction>
</comment>
<comment type="catalytic activity">
    <reaction evidence="15">
        <text>1-hexadecanoyl-sn-glycero-3-phosphocholine + H2O = 1-hexadecanoyl-sn-glycerol + phosphocholine + H(+)</text>
        <dbReference type="Rhea" id="RHEA:41119"/>
        <dbReference type="ChEBI" id="CHEBI:15377"/>
        <dbReference type="ChEBI" id="CHEBI:15378"/>
        <dbReference type="ChEBI" id="CHEBI:72998"/>
        <dbReference type="ChEBI" id="CHEBI:75542"/>
        <dbReference type="ChEBI" id="CHEBI:295975"/>
    </reaction>
    <physiologicalReaction direction="left-to-right" evidence="15">
        <dbReference type="Rhea" id="RHEA:41120"/>
    </physiologicalReaction>
</comment>
<dbReference type="Gene3D" id="3.40.720.10">
    <property type="entry name" value="Alkaline Phosphatase, subunit A"/>
    <property type="match status" value="1"/>
</dbReference>
<keyword evidence="12" id="KW-0472">Membrane</keyword>
<name>A0A5F5PE80_HORSE</name>
<dbReference type="InterPro" id="IPR002591">
    <property type="entry name" value="Phosphodiest/P_Trfase"/>
</dbReference>
<proteinExistence type="predicted"/>
<evidence type="ECO:0000256" key="14">
    <source>
        <dbReference type="ARBA" id="ARBA00047268"/>
    </source>
</evidence>
<evidence type="ECO:0000256" key="16">
    <source>
        <dbReference type="ARBA" id="ARBA00052035"/>
    </source>
</evidence>
<evidence type="ECO:0000256" key="2">
    <source>
        <dbReference type="ARBA" id="ARBA00004251"/>
    </source>
</evidence>
<comment type="cofactor">
    <cofactor evidence="1">
        <name>Zn(2+)</name>
        <dbReference type="ChEBI" id="CHEBI:29105"/>
    </cofactor>
</comment>
<dbReference type="RefSeq" id="XP_070081939.1">
    <property type="nucleotide sequence ID" value="XM_070225838.1"/>
</dbReference>
<evidence type="ECO:0000256" key="10">
    <source>
        <dbReference type="ARBA" id="ARBA00022989"/>
    </source>
</evidence>
<dbReference type="PANTHER" id="PTHR10151">
    <property type="entry name" value="ECTONUCLEOTIDE PYROPHOSPHATASE/PHOSPHODIESTERASE"/>
    <property type="match status" value="1"/>
</dbReference>
<evidence type="ECO:0000313" key="24">
    <source>
        <dbReference type="VGNC" id="VGNC:56421"/>
    </source>
</evidence>
<dbReference type="GeneTree" id="ENSGT00940000159339"/>
<dbReference type="Proteomes" id="UP000002281">
    <property type="component" value="Chromosome 11"/>
</dbReference>
<dbReference type="VGNC" id="VGNC:56421">
    <property type="gene designation" value="ENPP7"/>
</dbReference>
<reference evidence="22 23" key="1">
    <citation type="journal article" date="2009" name="Science">
        <title>Genome sequence, comparative analysis, and population genetics of the domestic horse.</title>
        <authorList>
            <consortium name="Broad Institute Genome Sequencing Platform"/>
            <consortium name="Broad Institute Whole Genome Assembly Team"/>
            <person name="Wade C.M."/>
            <person name="Giulotto E."/>
            <person name="Sigurdsson S."/>
            <person name="Zoli M."/>
            <person name="Gnerre S."/>
            <person name="Imsland F."/>
            <person name="Lear T.L."/>
            <person name="Adelson D.L."/>
            <person name="Bailey E."/>
            <person name="Bellone R.R."/>
            <person name="Bloecker H."/>
            <person name="Distl O."/>
            <person name="Edgar R.C."/>
            <person name="Garber M."/>
            <person name="Leeb T."/>
            <person name="Mauceli E."/>
            <person name="MacLeod J.N."/>
            <person name="Penedo M.C.T."/>
            <person name="Raison J.M."/>
            <person name="Sharpe T."/>
            <person name="Vogel J."/>
            <person name="Andersson L."/>
            <person name="Antczak D.F."/>
            <person name="Biagi T."/>
            <person name="Binns M.M."/>
            <person name="Chowdhary B.P."/>
            <person name="Coleman S.J."/>
            <person name="Della Valle G."/>
            <person name="Fryc S."/>
            <person name="Guerin G."/>
            <person name="Hasegawa T."/>
            <person name="Hill E.W."/>
            <person name="Jurka J."/>
            <person name="Kiialainen A."/>
            <person name="Lindgren G."/>
            <person name="Liu J."/>
            <person name="Magnani E."/>
            <person name="Mickelson J.R."/>
            <person name="Murray J."/>
            <person name="Nergadze S.G."/>
            <person name="Onofrio R."/>
            <person name="Pedroni S."/>
            <person name="Piras M.F."/>
            <person name="Raudsepp T."/>
            <person name="Rocchi M."/>
            <person name="Roeed K.H."/>
            <person name="Ryder O.A."/>
            <person name="Searle S."/>
            <person name="Skow L."/>
            <person name="Swinburne J.E."/>
            <person name="Syvaenen A.C."/>
            <person name="Tozaki T."/>
            <person name="Valberg S.J."/>
            <person name="Vaudin M."/>
            <person name="White J.R."/>
            <person name="Zody M.C."/>
            <person name="Lander E.S."/>
            <person name="Lindblad-Toh K."/>
        </authorList>
    </citation>
    <scope>NUCLEOTIDE SEQUENCE [LARGE SCALE GENOMIC DNA]</scope>
    <source>
        <strain evidence="22 23">Thoroughbred</strain>
    </source>
</reference>
<reference evidence="22" key="2">
    <citation type="submission" date="2025-08" db="UniProtKB">
        <authorList>
            <consortium name="Ensembl"/>
        </authorList>
    </citation>
    <scope>IDENTIFICATION</scope>
    <source>
        <strain evidence="22">Thoroughbred</strain>
    </source>
</reference>
<comment type="catalytic activity">
    <reaction evidence="14">
        <text>a sphingomyelin + H2O = phosphocholine + an N-acylsphing-4-enine + H(+)</text>
        <dbReference type="Rhea" id="RHEA:19253"/>
        <dbReference type="ChEBI" id="CHEBI:15377"/>
        <dbReference type="ChEBI" id="CHEBI:15378"/>
        <dbReference type="ChEBI" id="CHEBI:17636"/>
        <dbReference type="ChEBI" id="CHEBI:52639"/>
        <dbReference type="ChEBI" id="CHEBI:295975"/>
        <dbReference type="EC" id="3.1.4.12"/>
    </reaction>
    <physiologicalReaction direction="left-to-right" evidence="14">
        <dbReference type="Rhea" id="RHEA:19254"/>
    </physiologicalReaction>
</comment>
<dbReference type="GO" id="GO:0006629">
    <property type="term" value="P:lipid metabolic process"/>
    <property type="evidence" value="ECO:0007669"/>
    <property type="project" value="UniProtKB-KW"/>
</dbReference>
<gene>
    <name evidence="22 24" type="primary">ENPP7</name>
</gene>
<keyword evidence="9" id="KW-0862">Zinc</keyword>
<dbReference type="RefSeq" id="XP_070081938.1">
    <property type="nucleotide sequence ID" value="XM_070225837.1"/>
</dbReference>
<feature type="signal peptide" evidence="21">
    <location>
        <begin position="1"/>
        <end position="21"/>
    </location>
</feature>
<evidence type="ECO:0000256" key="12">
    <source>
        <dbReference type="ARBA" id="ARBA00023136"/>
    </source>
</evidence>